<reference evidence="6 7" key="1">
    <citation type="submission" date="2019-07" db="EMBL/GenBank/DDBJ databases">
        <title>Genomic Encyclopedia of Type Strains, Phase IV (KMG-IV): sequencing the most valuable type-strain genomes for metagenomic binning, comparative biology and taxonomic classification.</title>
        <authorList>
            <person name="Goeker M."/>
        </authorList>
    </citation>
    <scope>NUCLEOTIDE SEQUENCE [LARGE SCALE GENOMIC DNA]</scope>
    <source>
        <strain evidence="6 7">DSM 18961</strain>
    </source>
</reference>
<dbReference type="OrthoDB" id="9770965at2"/>
<dbReference type="Proteomes" id="UP000323136">
    <property type="component" value="Unassembled WGS sequence"/>
</dbReference>
<dbReference type="PANTHER" id="PTHR14226">
    <property type="entry name" value="NEUROPATHY TARGET ESTERASE/SWISS CHEESE D.MELANOGASTER"/>
    <property type="match status" value="1"/>
</dbReference>
<evidence type="ECO:0000256" key="4">
    <source>
        <dbReference type="PROSITE-ProRule" id="PRU01161"/>
    </source>
</evidence>
<name>A0A5S5DSV1_9FLAO</name>
<evidence type="ECO:0000259" key="5">
    <source>
        <dbReference type="PROSITE" id="PS51635"/>
    </source>
</evidence>
<feature type="active site" description="Nucleophile" evidence="4">
    <location>
        <position position="44"/>
    </location>
</feature>
<dbReference type="EMBL" id="VNIA01000002">
    <property type="protein sequence ID" value="TYP98971.1"/>
    <property type="molecule type" value="Genomic_DNA"/>
</dbReference>
<dbReference type="InterPro" id="IPR016035">
    <property type="entry name" value="Acyl_Trfase/lysoPLipase"/>
</dbReference>
<dbReference type="CDD" id="cd07205">
    <property type="entry name" value="Pat_PNPLA6_PNPLA7_NTE1_like"/>
    <property type="match status" value="1"/>
</dbReference>
<keyword evidence="7" id="KW-1185">Reference proteome</keyword>
<dbReference type="GO" id="GO:0016042">
    <property type="term" value="P:lipid catabolic process"/>
    <property type="evidence" value="ECO:0007669"/>
    <property type="project" value="UniProtKB-UniRule"/>
</dbReference>
<evidence type="ECO:0000256" key="2">
    <source>
        <dbReference type="ARBA" id="ARBA00022963"/>
    </source>
</evidence>
<keyword evidence="1 4" id="KW-0378">Hydrolase</keyword>
<feature type="active site" description="Proton acceptor" evidence="4">
    <location>
        <position position="155"/>
    </location>
</feature>
<sequence length="257" mass="28553">MAQKNDKNIGIVLSGGGARAAAHIGVLQALNENNVYPSRISGTSAGALIGALYCAGYTPLEILELAKSKSFLKIFRIGFNNRGLTEMTRLKDFLNKHITNDFNELKIPLYISVTNLNLGNFEIKSSGNLIEYISATCAVPLLFRPIKIEDHLYVDGGLLNNLPVEPLINTCDKIIGVSVNSHQYKEEIKGVLQITERCLHLAVWNTIQERLKKCDIAIELDKPFNYSVFSLSKTDELFKAGYDITISKMDFILKSLN</sequence>
<protein>
    <submittedName>
        <fullName evidence="6">NTE family protein</fullName>
    </submittedName>
</protein>
<feature type="short sequence motif" description="GXSXG" evidence="4">
    <location>
        <begin position="42"/>
        <end position="46"/>
    </location>
</feature>
<dbReference type="RefSeq" id="WP_148869766.1">
    <property type="nucleotide sequence ID" value="NZ_VNIA01000002.1"/>
</dbReference>
<comment type="caution">
    <text evidence="6">The sequence shown here is derived from an EMBL/GenBank/DDBJ whole genome shotgun (WGS) entry which is preliminary data.</text>
</comment>
<comment type="caution">
    <text evidence="4">Lacks conserved residue(s) required for the propagation of feature annotation.</text>
</comment>
<accession>A0A5S5DSV1</accession>
<keyword evidence="3 4" id="KW-0443">Lipid metabolism</keyword>
<keyword evidence="2 4" id="KW-0442">Lipid degradation</keyword>
<dbReference type="InterPro" id="IPR002641">
    <property type="entry name" value="PNPLA_dom"/>
</dbReference>
<dbReference type="InterPro" id="IPR050301">
    <property type="entry name" value="NTE"/>
</dbReference>
<dbReference type="GO" id="GO:0016787">
    <property type="term" value="F:hydrolase activity"/>
    <property type="evidence" value="ECO:0007669"/>
    <property type="project" value="UniProtKB-UniRule"/>
</dbReference>
<evidence type="ECO:0000313" key="6">
    <source>
        <dbReference type="EMBL" id="TYP98971.1"/>
    </source>
</evidence>
<dbReference type="PANTHER" id="PTHR14226:SF29">
    <property type="entry name" value="NEUROPATHY TARGET ESTERASE SWS"/>
    <property type="match status" value="1"/>
</dbReference>
<dbReference type="Pfam" id="PF01734">
    <property type="entry name" value="Patatin"/>
    <property type="match status" value="1"/>
</dbReference>
<feature type="domain" description="PNPLA" evidence="5">
    <location>
        <begin position="11"/>
        <end position="168"/>
    </location>
</feature>
<evidence type="ECO:0000313" key="7">
    <source>
        <dbReference type="Proteomes" id="UP000323136"/>
    </source>
</evidence>
<dbReference type="PROSITE" id="PS51635">
    <property type="entry name" value="PNPLA"/>
    <property type="match status" value="1"/>
</dbReference>
<evidence type="ECO:0000256" key="1">
    <source>
        <dbReference type="ARBA" id="ARBA00022801"/>
    </source>
</evidence>
<evidence type="ECO:0000256" key="3">
    <source>
        <dbReference type="ARBA" id="ARBA00023098"/>
    </source>
</evidence>
<gene>
    <name evidence="6" type="ORF">C7447_102289</name>
</gene>
<proteinExistence type="predicted"/>
<dbReference type="Gene3D" id="3.40.1090.10">
    <property type="entry name" value="Cytosolic phospholipase A2 catalytic domain"/>
    <property type="match status" value="1"/>
</dbReference>
<dbReference type="SUPFAM" id="SSF52151">
    <property type="entry name" value="FabD/lysophospholipase-like"/>
    <property type="match status" value="1"/>
</dbReference>
<dbReference type="AlphaFoldDB" id="A0A5S5DSV1"/>
<organism evidence="6 7">
    <name type="scientific">Tenacibaculum adriaticum</name>
    <dbReference type="NCBI Taxonomy" id="413713"/>
    <lineage>
        <taxon>Bacteria</taxon>
        <taxon>Pseudomonadati</taxon>
        <taxon>Bacteroidota</taxon>
        <taxon>Flavobacteriia</taxon>
        <taxon>Flavobacteriales</taxon>
        <taxon>Flavobacteriaceae</taxon>
        <taxon>Tenacibaculum</taxon>
    </lineage>
</organism>
<feature type="short sequence motif" description="DGA/G" evidence="4">
    <location>
        <begin position="155"/>
        <end position="157"/>
    </location>
</feature>